<name>A0A221K9B7_9RHOB</name>
<keyword evidence="3" id="KW-1185">Reference proteome</keyword>
<gene>
    <name evidence="2" type="ORF">SULPSESMR1_03649</name>
</gene>
<evidence type="ECO:0000256" key="1">
    <source>
        <dbReference type="SAM" id="SignalP"/>
    </source>
</evidence>
<reference evidence="2 3" key="1">
    <citation type="submission" date="2017-07" db="EMBL/GenBank/DDBJ databases">
        <title>Genome Sequence of Sulfitobacter pseudonitzschiae Strain SMR1 Isolated from a culture of the Diatom Skeletonema marinoi.</title>
        <authorList>
            <person name="Topel M."/>
            <person name="Pinder M.I.M."/>
            <person name="Johansson O.N."/>
            <person name="Kourtchenko O."/>
            <person name="Godhe A."/>
            <person name="Clarke A.K."/>
        </authorList>
    </citation>
    <scope>NUCLEOTIDE SEQUENCE [LARGE SCALE GENOMIC DNA]</scope>
    <source>
        <strain evidence="2 3">SMR1</strain>
        <plasmid evidence="2 3">pSMR1-5</plasmid>
    </source>
</reference>
<dbReference type="Proteomes" id="UP000199754">
    <property type="component" value="Plasmid pSMR1-5"/>
</dbReference>
<sequence>MRYDQGTKQRRRVAKLLLSALLATSALAVTHANAAAADDPAWCQPDCGDLVSDWSLNAYAVMRAANGYADPMAATRVLATMHIAMHDAANAGAARYATHTRISAPAADYDAAVATVVAAHDVLVGFFPDQAAIVAAALEASLLDAGVGAAVQAGRAVGADAAAAILAERATDGAEAREGWTEQEGVGHYRHVPGWDFLVSPQWRSVRPFALASPDQFRTAPPPALASAEYAVEFAEVAATGRDVSETRSAEETEYAAFWYEFSDIGWNRATRVAAREHDLDLRDNARLFALVNVAMADGYIAGWDSKMHHDFWRPVTAIATADDDGNPGTTSIESWAPFLPTPPIQDHPSTHSVLGAATATVLAETLGDTGFAMTSTTALGHAPWRSFEGFTDAAEENAESRIHAGIHFRSAIDTGLDLGRKIGTHVLNNFLVPVN</sequence>
<dbReference type="AlphaFoldDB" id="A0A221K9B7"/>
<proteinExistence type="predicted"/>
<keyword evidence="2" id="KW-0614">Plasmid</keyword>
<dbReference type="RefSeq" id="WP_089423444.1">
    <property type="nucleotide sequence ID" value="NZ_CP022420.1"/>
</dbReference>
<protein>
    <submittedName>
        <fullName evidence="2">PAP2 superfamily protein</fullName>
    </submittedName>
</protein>
<keyword evidence="1" id="KW-0732">Signal</keyword>
<evidence type="ECO:0000313" key="2">
    <source>
        <dbReference type="EMBL" id="ASM75447.1"/>
    </source>
</evidence>
<accession>A0A221K9B7</accession>
<dbReference type="OrthoDB" id="7624131at2"/>
<dbReference type="EMBL" id="CP022420">
    <property type="protein sequence ID" value="ASM75447.1"/>
    <property type="molecule type" value="Genomic_DNA"/>
</dbReference>
<organism evidence="2 3">
    <name type="scientific">Pseudosulfitobacter pseudonitzschiae</name>
    <dbReference type="NCBI Taxonomy" id="1402135"/>
    <lineage>
        <taxon>Bacteria</taxon>
        <taxon>Pseudomonadati</taxon>
        <taxon>Pseudomonadota</taxon>
        <taxon>Alphaproteobacteria</taxon>
        <taxon>Rhodobacterales</taxon>
        <taxon>Roseobacteraceae</taxon>
        <taxon>Pseudosulfitobacter</taxon>
    </lineage>
</organism>
<geneLocation type="plasmid" evidence="2 3">
    <name>pSMR1-5</name>
</geneLocation>
<dbReference type="KEGG" id="spse:SULPSESMR1_03649"/>
<dbReference type="SUPFAM" id="SSF48317">
    <property type="entry name" value="Acid phosphatase/Vanadium-dependent haloperoxidase"/>
    <property type="match status" value="1"/>
</dbReference>
<dbReference type="CDD" id="cd03398">
    <property type="entry name" value="PAP2_haloperoxidase"/>
    <property type="match status" value="1"/>
</dbReference>
<dbReference type="Gene3D" id="1.10.606.20">
    <property type="match status" value="1"/>
</dbReference>
<dbReference type="PANTHER" id="PTHR34599">
    <property type="entry name" value="PEROXIDASE-RELATED"/>
    <property type="match status" value="1"/>
</dbReference>
<dbReference type="InterPro" id="IPR052559">
    <property type="entry name" value="V-haloperoxidase"/>
</dbReference>
<evidence type="ECO:0000313" key="3">
    <source>
        <dbReference type="Proteomes" id="UP000199754"/>
    </source>
</evidence>
<feature type="signal peptide" evidence="1">
    <location>
        <begin position="1"/>
        <end position="28"/>
    </location>
</feature>
<dbReference type="InterPro" id="IPR036938">
    <property type="entry name" value="PAP2/HPO_sf"/>
</dbReference>
<dbReference type="PANTHER" id="PTHR34599:SF1">
    <property type="entry name" value="PHOSPHATIDIC ACID PHOSPHATASE TYPE 2_HALOPEROXIDASE DOMAIN-CONTAINING PROTEIN"/>
    <property type="match status" value="1"/>
</dbReference>
<feature type="chain" id="PRO_5012284760" evidence="1">
    <location>
        <begin position="29"/>
        <end position="436"/>
    </location>
</feature>